<name>A0ABT1MH76_9BACT</name>
<dbReference type="Proteomes" id="UP001205603">
    <property type="component" value="Unassembled WGS sequence"/>
</dbReference>
<keyword evidence="2" id="KW-1185">Reference proteome</keyword>
<dbReference type="RefSeq" id="WP_255027188.1">
    <property type="nucleotide sequence ID" value="NZ_JANDHW010000006.1"/>
</dbReference>
<accession>A0ABT1MH76</accession>
<comment type="caution">
    <text evidence="1">The sequence shown here is derived from an EMBL/GenBank/DDBJ whole genome shotgun (WGS) entry which is preliminary data.</text>
</comment>
<organism evidence="1 2">
    <name type="scientific">Coprobacter tertius</name>
    <dbReference type="NCBI Taxonomy" id="2944915"/>
    <lineage>
        <taxon>Bacteria</taxon>
        <taxon>Pseudomonadati</taxon>
        <taxon>Bacteroidota</taxon>
        <taxon>Bacteroidia</taxon>
        <taxon>Bacteroidales</taxon>
        <taxon>Barnesiellaceae</taxon>
        <taxon>Coprobacter</taxon>
    </lineage>
</organism>
<evidence type="ECO:0000313" key="2">
    <source>
        <dbReference type="Proteomes" id="UP001205603"/>
    </source>
</evidence>
<gene>
    <name evidence="1" type="ORF">NMU02_07775</name>
</gene>
<sequence>MISGKTIREILSGNSSVNIDDIEEIMLEYPYFQAARLLHLQILENPESIRYTGALKKAAVYVGDREGLFLKTEGRHVSWSQLFDKKNSLEKSFEETDAFTLIDQFLSAYTQEGKTMEDERSILEQTISNPGTVSTDYLSMLNTEKEETPENIHSELEHIDLIDSFIEKTENQDTPYFIFENEVLEQKENRETVIADEIVTEEAFLTESLAKIYIKQRRYSKALEIIKKLSLKYPEKNIYFADQIRFLEKLITNIKTE</sequence>
<evidence type="ECO:0000313" key="1">
    <source>
        <dbReference type="EMBL" id="MCP9611985.1"/>
    </source>
</evidence>
<reference evidence="1 2" key="1">
    <citation type="submission" date="2022-07" db="EMBL/GenBank/DDBJ databases">
        <title>Fecal culturing of patients with breast cancer.</title>
        <authorList>
            <person name="Teng N.M.Y."/>
            <person name="Kiu R."/>
            <person name="Evans R."/>
            <person name="Baker D.J."/>
            <person name="Zenner C."/>
            <person name="Robinson S.D."/>
            <person name="Hall L.J."/>
        </authorList>
    </citation>
    <scope>NUCLEOTIDE SEQUENCE [LARGE SCALE GENOMIC DNA]</scope>
    <source>
        <strain evidence="1 2">LH1063</strain>
    </source>
</reference>
<dbReference type="EMBL" id="JANDHW010000006">
    <property type="protein sequence ID" value="MCP9611985.1"/>
    <property type="molecule type" value="Genomic_DNA"/>
</dbReference>
<proteinExistence type="predicted"/>
<protein>
    <submittedName>
        <fullName evidence="1">Tetratricopeptide repeat protein</fullName>
    </submittedName>
</protein>